<protein>
    <submittedName>
        <fullName evidence="1">Uncharacterized protein</fullName>
    </submittedName>
</protein>
<reference evidence="1" key="1">
    <citation type="journal article" date="2015" name="Nature">
        <title>Complex archaea that bridge the gap between prokaryotes and eukaryotes.</title>
        <authorList>
            <person name="Spang A."/>
            <person name="Saw J.H."/>
            <person name="Jorgensen S.L."/>
            <person name="Zaremba-Niedzwiedzka K."/>
            <person name="Martijn J."/>
            <person name="Lind A.E."/>
            <person name="van Eijk R."/>
            <person name="Schleper C."/>
            <person name="Guy L."/>
            <person name="Ettema T.J."/>
        </authorList>
    </citation>
    <scope>NUCLEOTIDE SEQUENCE</scope>
</reference>
<organism evidence="1">
    <name type="scientific">marine sediment metagenome</name>
    <dbReference type="NCBI Taxonomy" id="412755"/>
    <lineage>
        <taxon>unclassified sequences</taxon>
        <taxon>metagenomes</taxon>
        <taxon>ecological metagenomes</taxon>
    </lineage>
</organism>
<evidence type="ECO:0000313" key="1">
    <source>
        <dbReference type="EMBL" id="KKN37892.1"/>
    </source>
</evidence>
<sequence length="87" mass="10202">MIKGIDNKKVDINEIEYKYYQELVKKHGVSSFSDLFETNEEGCITIVKPTKSISWDVIFFVQNLMINQHMRSNDKRISAIEKEMGEK</sequence>
<comment type="caution">
    <text evidence="1">The sequence shown here is derived from an EMBL/GenBank/DDBJ whole genome shotgun (WGS) entry which is preliminary data.</text>
</comment>
<gene>
    <name evidence="1" type="ORF">LCGC14_0759010</name>
</gene>
<dbReference type="EMBL" id="LAZR01001864">
    <property type="protein sequence ID" value="KKN37892.1"/>
    <property type="molecule type" value="Genomic_DNA"/>
</dbReference>
<accession>A0A0F9QLN5</accession>
<name>A0A0F9QLN5_9ZZZZ</name>
<proteinExistence type="predicted"/>
<dbReference type="AlphaFoldDB" id="A0A0F9QLN5"/>